<feature type="compositionally biased region" description="Gly residues" evidence="1">
    <location>
        <begin position="39"/>
        <end position="55"/>
    </location>
</feature>
<feature type="region of interest" description="Disordered" evidence="1">
    <location>
        <begin position="141"/>
        <end position="169"/>
    </location>
</feature>
<dbReference type="EMBL" id="AP006156">
    <property type="protein sequence ID" value="BAD34329.1"/>
    <property type="molecule type" value="Genomic_DNA"/>
</dbReference>
<dbReference type="EMBL" id="AP005839">
    <property type="protein sequence ID" value="BAD34056.1"/>
    <property type="molecule type" value="Genomic_DNA"/>
</dbReference>
<protein>
    <submittedName>
        <fullName evidence="3">Uncharacterized protein</fullName>
    </submittedName>
</protein>
<feature type="compositionally biased region" description="Low complexity" evidence="1">
    <location>
        <begin position="16"/>
        <end position="27"/>
    </location>
</feature>
<evidence type="ECO:0000256" key="1">
    <source>
        <dbReference type="SAM" id="MobiDB-lite"/>
    </source>
</evidence>
<accession>Q69JN3</accession>
<proteinExistence type="predicted"/>
<evidence type="ECO:0000313" key="4">
    <source>
        <dbReference type="Proteomes" id="UP000000763"/>
    </source>
</evidence>
<name>Q69JN3_ORYSJ</name>
<evidence type="ECO:0000313" key="2">
    <source>
        <dbReference type="EMBL" id="BAD34056.1"/>
    </source>
</evidence>
<reference evidence="2" key="1">
    <citation type="submission" date="2002-10" db="EMBL/GenBank/DDBJ databases">
        <title>Oryza sativa nipponbare(GA3) genomic DNA, chromosome 9, BAC clone:OSJNBa0044K01.</title>
        <authorList>
            <person name="Sasaki T."/>
            <person name="Matsumoto T."/>
            <person name="Katayose Y."/>
        </authorList>
    </citation>
    <scope>NUCLEOTIDE SEQUENCE</scope>
</reference>
<feature type="compositionally biased region" description="Low complexity" evidence="1">
    <location>
        <begin position="142"/>
        <end position="151"/>
    </location>
</feature>
<reference evidence="4" key="3">
    <citation type="journal article" date="2005" name="Nature">
        <title>The map-based sequence of the rice genome.</title>
        <authorList>
            <consortium name="International rice genome sequencing project (IRGSP)"/>
            <person name="Matsumoto T."/>
            <person name="Wu J."/>
            <person name="Kanamori H."/>
            <person name="Katayose Y."/>
            <person name="Fujisawa M."/>
            <person name="Namiki N."/>
            <person name="Mizuno H."/>
            <person name="Yamamoto K."/>
            <person name="Antonio B.A."/>
            <person name="Baba T."/>
            <person name="Sakata K."/>
            <person name="Nagamura Y."/>
            <person name="Aoki H."/>
            <person name="Arikawa K."/>
            <person name="Arita K."/>
            <person name="Bito T."/>
            <person name="Chiden Y."/>
            <person name="Fujitsuka N."/>
            <person name="Fukunaka R."/>
            <person name="Hamada M."/>
            <person name="Harada C."/>
            <person name="Hayashi A."/>
            <person name="Hijishita S."/>
            <person name="Honda M."/>
            <person name="Hosokawa S."/>
            <person name="Ichikawa Y."/>
            <person name="Idonuma A."/>
            <person name="Iijima M."/>
            <person name="Ikeda M."/>
            <person name="Ikeno M."/>
            <person name="Ito K."/>
            <person name="Ito S."/>
            <person name="Ito T."/>
            <person name="Ito Y."/>
            <person name="Ito Y."/>
            <person name="Iwabuchi A."/>
            <person name="Kamiya K."/>
            <person name="Karasawa W."/>
            <person name="Kurita K."/>
            <person name="Katagiri S."/>
            <person name="Kikuta A."/>
            <person name="Kobayashi H."/>
            <person name="Kobayashi N."/>
            <person name="Machita K."/>
            <person name="Maehara T."/>
            <person name="Masukawa M."/>
            <person name="Mizubayashi T."/>
            <person name="Mukai Y."/>
            <person name="Nagasaki H."/>
            <person name="Nagata Y."/>
            <person name="Naito S."/>
            <person name="Nakashima M."/>
            <person name="Nakama Y."/>
            <person name="Nakamichi Y."/>
            <person name="Nakamura M."/>
            <person name="Meguro A."/>
            <person name="Negishi M."/>
            <person name="Ohta I."/>
            <person name="Ohta T."/>
            <person name="Okamoto M."/>
            <person name="Ono N."/>
            <person name="Saji S."/>
            <person name="Sakaguchi M."/>
            <person name="Sakai K."/>
            <person name="Shibata M."/>
            <person name="Shimokawa T."/>
            <person name="Song J."/>
            <person name="Takazaki Y."/>
            <person name="Terasawa K."/>
            <person name="Tsugane M."/>
            <person name="Tsuji K."/>
            <person name="Ueda S."/>
            <person name="Waki K."/>
            <person name="Yamagata H."/>
            <person name="Yamamoto M."/>
            <person name="Yamamoto S."/>
            <person name="Yamane H."/>
            <person name="Yoshiki S."/>
            <person name="Yoshihara R."/>
            <person name="Yukawa K."/>
            <person name="Zhong H."/>
            <person name="Yano M."/>
            <person name="Yuan Q."/>
            <person name="Ouyang S."/>
            <person name="Liu J."/>
            <person name="Jones K.M."/>
            <person name="Gansberger K."/>
            <person name="Moffat K."/>
            <person name="Hill J."/>
            <person name="Bera J."/>
            <person name="Fadrosh D."/>
            <person name="Jin S."/>
            <person name="Johri S."/>
            <person name="Kim M."/>
            <person name="Overton L."/>
            <person name="Reardon M."/>
            <person name="Tsitrin T."/>
            <person name="Vuong H."/>
            <person name="Weaver B."/>
            <person name="Ciecko A."/>
            <person name="Tallon L."/>
            <person name="Jackson J."/>
            <person name="Pai G."/>
            <person name="Aken S.V."/>
            <person name="Utterback T."/>
            <person name="Reidmuller S."/>
            <person name="Feldblyum T."/>
            <person name="Hsiao J."/>
            <person name="Zismann V."/>
            <person name="Iobst S."/>
            <person name="de Vazeille A.R."/>
            <person name="Buell C.R."/>
            <person name="Ying K."/>
            <person name="Li Y."/>
            <person name="Lu T."/>
            <person name="Huang Y."/>
            <person name="Zhao Q."/>
            <person name="Feng Q."/>
            <person name="Zhang L."/>
            <person name="Zhu J."/>
            <person name="Weng Q."/>
            <person name="Mu J."/>
            <person name="Lu Y."/>
            <person name="Fan D."/>
            <person name="Liu Y."/>
            <person name="Guan J."/>
            <person name="Zhang Y."/>
            <person name="Yu S."/>
            <person name="Liu X."/>
            <person name="Zhang Y."/>
            <person name="Hong G."/>
            <person name="Han B."/>
            <person name="Choisne N."/>
            <person name="Demange N."/>
            <person name="Orjeda G."/>
            <person name="Samain S."/>
            <person name="Cattolico L."/>
            <person name="Pelletier E."/>
            <person name="Couloux A."/>
            <person name="Segurens B."/>
            <person name="Wincker P."/>
            <person name="D'Hont A."/>
            <person name="Scarpelli C."/>
            <person name="Weissenbach J."/>
            <person name="Salanoubat M."/>
            <person name="Quetier F."/>
            <person name="Yu Y."/>
            <person name="Kim H.R."/>
            <person name="Rambo T."/>
            <person name="Currie J."/>
            <person name="Collura K."/>
            <person name="Luo M."/>
            <person name="Yang T."/>
            <person name="Ammiraju J.S.S."/>
            <person name="Engler F."/>
            <person name="Soderlund C."/>
            <person name="Wing R.A."/>
            <person name="Palmer L.E."/>
            <person name="de la Bastide M."/>
            <person name="Spiegel L."/>
            <person name="Nascimento L."/>
            <person name="Zutavern T."/>
            <person name="O'Shaughnessy A."/>
            <person name="Dike S."/>
            <person name="Dedhia N."/>
            <person name="Preston R."/>
            <person name="Balija V."/>
            <person name="McCombie W.R."/>
            <person name="Chow T."/>
            <person name="Chen H."/>
            <person name="Chung M."/>
            <person name="Chen C."/>
            <person name="Shaw J."/>
            <person name="Wu H."/>
            <person name="Hsiao K."/>
            <person name="Chao Y."/>
            <person name="Chu M."/>
            <person name="Cheng C."/>
            <person name="Hour A."/>
            <person name="Lee P."/>
            <person name="Lin S."/>
            <person name="Lin Y."/>
            <person name="Liou J."/>
            <person name="Liu S."/>
            <person name="Hsing Y."/>
            <person name="Raghuvanshi S."/>
            <person name="Mohanty A."/>
            <person name="Bharti A.K."/>
            <person name="Gaur A."/>
            <person name="Gupta V."/>
            <person name="Kumar D."/>
            <person name="Ravi V."/>
            <person name="Vij S."/>
            <person name="Kapur A."/>
            <person name="Khurana P."/>
            <person name="Khurana P."/>
            <person name="Khurana J.P."/>
            <person name="Tyagi A.K."/>
            <person name="Gaikwad K."/>
            <person name="Singh A."/>
            <person name="Dalal V."/>
            <person name="Srivastava S."/>
            <person name="Dixit A."/>
            <person name="Pal A.K."/>
            <person name="Ghazi I.A."/>
            <person name="Yadav M."/>
            <person name="Pandit A."/>
            <person name="Bhargava A."/>
            <person name="Sureshbabu K."/>
            <person name="Batra K."/>
            <person name="Sharma T.R."/>
            <person name="Mohapatra T."/>
            <person name="Singh N.K."/>
            <person name="Messing J."/>
            <person name="Nelson A.B."/>
            <person name="Fuks G."/>
            <person name="Kavchok S."/>
            <person name="Keizer G."/>
            <person name="Linton E."/>
            <person name="Llaca V."/>
            <person name="Song R."/>
            <person name="Tanyolac B."/>
            <person name="Young S."/>
            <person name="Ho-Il K."/>
            <person name="Hahn J.H."/>
            <person name="Sangsakoo G."/>
            <person name="Vanavichit A."/>
            <person name="de Mattos Luiz.A.T."/>
            <person name="Zimmer P.D."/>
            <person name="Malone G."/>
            <person name="Dellagostin O."/>
            <person name="de Oliveira A.C."/>
            <person name="Bevan M."/>
            <person name="Bancroft I."/>
            <person name="Minx P."/>
            <person name="Cordum H."/>
            <person name="Wilson R."/>
            <person name="Cheng Z."/>
            <person name="Jin W."/>
            <person name="Jiang J."/>
            <person name="Leong S.A."/>
            <person name="Iwama H."/>
            <person name="Gojobori T."/>
            <person name="Itoh T."/>
            <person name="Niimura Y."/>
            <person name="Fujii Y."/>
            <person name="Habara T."/>
            <person name="Sakai H."/>
            <person name="Sato Y."/>
            <person name="Wilson G."/>
            <person name="Kumar K."/>
            <person name="McCouch S."/>
            <person name="Juretic N."/>
            <person name="Hoen D."/>
            <person name="Wright S."/>
            <person name="Bruskiewich R."/>
            <person name="Bureau T."/>
            <person name="Miyao A."/>
            <person name="Hirochika H."/>
            <person name="Nishikawa T."/>
            <person name="Kadowaki K."/>
            <person name="Sugiura M."/>
            <person name="Burr B."/>
            <person name="Sasaki T."/>
        </authorList>
    </citation>
    <scope>NUCLEOTIDE SEQUENCE [LARGE SCALE GENOMIC DNA]</scope>
    <source>
        <strain evidence="4">cv. Nipponbare</strain>
    </source>
</reference>
<reference evidence="4" key="4">
    <citation type="journal article" date="2008" name="Nucleic Acids Res.">
        <title>The rice annotation project database (RAP-DB): 2008 update.</title>
        <authorList>
            <consortium name="The rice annotation project (RAP)"/>
        </authorList>
    </citation>
    <scope>GENOME REANNOTATION</scope>
    <source>
        <strain evidence="4">cv. Nipponbare</strain>
    </source>
</reference>
<gene>
    <name evidence="3" type="ORF">B1043F11.42</name>
    <name evidence="2" type="ORF">OSJNBa0044K01.1</name>
</gene>
<dbReference type="AlphaFoldDB" id="Q69JN3"/>
<evidence type="ECO:0000313" key="3">
    <source>
        <dbReference type="EMBL" id="BAD34329.1"/>
    </source>
</evidence>
<sequence length="193" mass="19427">MAKSFTFTPKAPSPLPSSLSPLWCLISPSPPLLARLPEGGDGGGGAESGGGGSGGSPPSQIWSEGEGGGGRTAAADGSRCGEWRGWRFPSLPDLAEGGGGRAAPVSRMEAVMAAARLPPRSGRRGGGERAVVAQRLWRRAAEAGAGAESRGSGAGGSPPSQIWPERGGRWRLQAMSVRRVEEAAVEGSGGADS</sequence>
<feature type="region of interest" description="Disordered" evidence="1">
    <location>
        <begin position="1"/>
        <end position="103"/>
    </location>
</feature>
<reference evidence="3" key="2">
    <citation type="submission" date="2003-01" db="EMBL/GenBank/DDBJ databases">
        <title>Oryza sativa nipponbare(GA3) genomic DNA, chromosome 9, BAC clone:B1043F11.</title>
        <authorList>
            <person name="Sasaki T."/>
            <person name="Matsumoto T."/>
            <person name="Katayose Y."/>
        </authorList>
    </citation>
    <scope>NUCLEOTIDE SEQUENCE</scope>
</reference>
<dbReference type="Proteomes" id="UP000000763">
    <property type="component" value="Chromosome 9"/>
</dbReference>
<organism evidence="3 4">
    <name type="scientific">Oryza sativa subsp. japonica</name>
    <name type="common">Rice</name>
    <dbReference type="NCBI Taxonomy" id="39947"/>
    <lineage>
        <taxon>Eukaryota</taxon>
        <taxon>Viridiplantae</taxon>
        <taxon>Streptophyta</taxon>
        <taxon>Embryophyta</taxon>
        <taxon>Tracheophyta</taxon>
        <taxon>Spermatophyta</taxon>
        <taxon>Magnoliopsida</taxon>
        <taxon>Liliopsida</taxon>
        <taxon>Poales</taxon>
        <taxon>Poaceae</taxon>
        <taxon>BOP clade</taxon>
        <taxon>Oryzoideae</taxon>
        <taxon>Oryzeae</taxon>
        <taxon>Oryzinae</taxon>
        <taxon>Oryza</taxon>
        <taxon>Oryza sativa</taxon>
    </lineage>
</organism>